<dbReference type="EMBL" id="LUGG01000005">
    <property type="protein sequence ID" value="OBZ74823.1"/>
    <property type="molecule type" value="Genomic_DNA"/>
</dbReference>
<sequence>MSRYNFASGLDHKGREFSTAHPVIPLLGTDASVEDKLRASEPQLLLPMVNGQAAPVLLSADEWPGVQRAATDFASDIQQVTGLKPPLSNVTSSLTSGPSTAIIVGTLGKSSLINEVVNRTKLDVSSIQGQWEAFMATGVSDPLPGVKSAYVIIGADKRGTIFALYDHSEQFGVSPWYWWADVPTTKSSELFVTSSGCSHGSSTVQYRAIFLNDEQPPYKIGLWKGSLMARVRP</sequence>
<dbReference type="AlphaFoldDB" id="A0A1C7MD13"/>
<dbReference type="Gene3D" id="3.30.379.10">
    <property type="entry name" value="Chitobiase/beta-hexosaminidase domain 2-like"/>
    <property type="match status" value="1"/>
</dbReference>
<proteinExistence type="predicted"/>
<dbReference type="Proteomes" id="UP000092993">
    <property type="component" value="Unassembled WGS sequence"/>
</dbReference>
<evidence type="ECO:0000313" key="2">
    <source>
        <dbReference type="EMBL" id="OBZ74823.1"/>
    </source>
</evidence>
<name>A0A1C7MD13_GRIFR</name>
<evidence type="ECO:0000256" key="1">
    <source>
        <dbReference type="ARBA" id="ARBA00022801"/>
    </source>
</evidence>
<dbReference type="InterPro" id="IPR029018">
    <property type="entry name" value="Hex-like_dom2"/>
</dbReference>
<dbReference type="OrthoDB" id="4849794at2759"/>
<keyword evidence="3" id="KW-1185">Reference proteome</keyword>
<accession>A0A1C7MD13</accession>
<organism evidence="2 3">
    <name type="scientific">Grifola frondosa</name>
    <name type="common">Maitake</name>
    <name type="synonym">Polyporus frondosus</name>
    <dbReference type="NCBI Taxonomy" id="5627"/>
    <lineage>
        <taxon>Eukaryota</taxon>
        <taxon>Fungi</taxon>
        <taxon>Dikarya</taxon>
        <taxon>Basidiomycota</taxon>
        <taxon>Agaricomycotina</taxon>
        <taxon>Agaricomycetes</taxon>
        <taxon>Polyporales</taxon>
        <taxon>Grifolaceae</taxon>
        <taxon>Grifola</taxon>
    </lineage>
</organism>
<evidence type="ECO:0000313" key="3">
    <source>
        <dbReference type="Proteomes" id="UP000092993"/>
    </source>
</evidence>
<protein>
    <submittedName>
        <fullName evidence="2">Uncharacterized protein</fullName>
    </submittedName>
</protein>
<dbReference type="GO" id="GO:0016787">
    <property type="term" value="F:hydrolase activity"/>
    <property type="evidence" value="ECO:0007669"/>
    <property type="project" value="UniProtKB-KW"/>
</dbReference>
<dbReference type="STRING" id="5627.A0A1C7MD13"/>
<dbReference type="PANTHER" id="PTHR37842:SF2">
    <property type="entry name" value="GYLCOSYL HYDROLASE 115 C-TERMINAL DOMAIN-CONTAINING PROTEIN"/>
    <property type="match status" value="1"/>
</dbReference>
<reference evidence="2 3" key="1">
    <citation type="submission" date="2016-03" db="EMBL/GenBank/DDBJ databases">
        <title>Whole genome sequencing of Grifola frondosa 9006-11.</title>
        <authorList>
            <person name="Min B."/>
            <person name="Park H."/>
            <person name="Kim J.-G."/>
            <person name="Cho H."/>
            <person name="Oh Y.-L."/>
            <person name="Kong W.-S."/>
            <person name="Choi I.-G."/>
        </authorList>
    </citation>
    <scope>NUCLEOTIDE SEQUENCE [LARGE SCALE GENOMIC DNA]</scope>
    <source>
        <strain evidence="2 3">9006-11</strain>
    </source>
</reference>
<gene>
    <name evidence="2" type="ORF">A0H81_05529</name>
</gene>
<dbReference type="OMA" id="HIRGKWE"/>
<keyword evidence="1" id="KW-0378">Hydrolase</keyword>
<comment type="caution">
    <text evidence="2">The sequence shown here is derived from an EMBL/GenBank/DDBJ whole genome shotgun (WGS) entry which is preliminary data.</text>
</comment>
<dbReference type="PANTHER" id="PTHR37842">
    <property type="match status" value="1"/>
</dbReference>